<sequence>LLPALTQDGIIFSNIKPGAYDGPLFIAFLEGLLEHMSAYPALRSVLILGNSAIHH</sequence>
<gene>
    <name evidence="1" type="ORF">M422DRAFT_147342</name>
</gene>
<proteinExistence type="predicted"/>
<evidence type="ECO:0000313" key="1">
    <source>
        <dbReference type="EMBL" id="KIJ32576.1"/>
    </source>
</evidence>
<dbReference type="HOGENOM" id="CLU_188058_0_0_1"/>
<feature type="non-terminal residue" evidence="1">
    <location>
        <position position="1"/>
    </location>
</feature>
<name>A0A0C9V574_SPHS4</name>
<accession>A0A0C9V574</accession>
<keyword evidence="2" id="KW-1185">Reference proteome</keyword>
<feature type="non-terminal residue" evidence="1">
    <location>
        <position position="55"/>
    </location>
</feature>
<reference evidence="1 2" key="1">
    <citation type="submission" date="2014-06" db="EMBL/GenBank/DDBJ databases">
        <title>Evolutionary Origins and Diversification of the Mycorrhizal Mutualists.</title>
        <authorList>
            <consortium name="DOE Joint Genome Institute"/>
            <consortium name="Mycorrhizal Genomics Consortium"/>
            <person name="Kohler A."/>
            <person name="Kuo A."/>
            <person name="Nagy L.G."/>
            <person name="Floudas D."/>
            <person name="Copeland A."/>
            <person name="Barry K.W."/>
            <person name="Cichocki N."/>
            <person name="Veneault-Fourrey C."/>
            <person name="LaButti K."/>
            <person name="Lindquist E.A."/>
            <person name="Lipzen A."/>
            <person name="Lundell T."/>
            <person name="Morin E."/>
            <person name="Murat C."/>
            <person name="Riley R."/>
            <person name="Ohm R."/>
            <person name="Sun H."/>
            <person name="Tunlid A."/>
            <person name="Henrissat B."/>
            <person name="Grigoriev I.V."/>
            <person name="Hibbett D.S."/>
            <person name="Martin F."/>
        </authorList>
    </citation>
    <scope>NUCLEOTIDE SEQUENCE [LARGE SCALE GENOMIC DNA]</scope>
    <source>
        <strain evidence="1 2">SS14</strain>
    </source>
</reference>
<organism evidence="1 2">
    <name type="scientific">Sphaerobolus stellatus (strain SS14)</name>
    <dbReference type="NCBI Taxonomy" id="990650"/>
    <lineage>
        <taxon>Eukaryota</taxon>
        <taxon>Fungi</taxon>
        <taxon>Dikarya</taxon>
        <taxon>Basidiomycota</taxon>
        <taxon>Agaricomycotina</taxon>
        <taxon>Agaricomycetes</taxon>
        <taxon>Phallomycetidae</taxon>
        <taxon>Geastrales</taxon>
        <taxon>Sphaerobolaceae</taxon>
        <taxon>Sphaerobolus</taxon>
    </lineage>
</organism>
<protein>
    <recommendedName>
        <fullName evidence="3">Tc1-like transposase DDE domain-containing protein</fullName>
    </recommendedName>
</protein>
<evidence type="ECO:0000313" key="2">
    <source>
        <dbReference type="Proteomes" id="UP000054279"/>
    </source>
</evidence>
<dbReference type="AlphaFoldDB" id="A0A0C9V574"/>
<dbReference type="OrthoDB" id="2142724at2759"/>
<evidence type="ECO:0008006" key="3">
    <source>
        <dbReference type="Google" id="ProtNLM"/>
    </source>
</evidence>
<dbReference type="Proteomes" id="UP000054279">
    <property type="component" value="Unassembled WGS sequence"/>
</dbReference>
<dbReference type="EMBL" id="KN837225">
    <property type="protein sequence ID" value="KIJ32576.1"/>
    <property type="molecule type" value="Genomic_DNA"/>
</dbReference>